<dbReference type="SUPFAM" id="SSF53474">
    <property type="entry name" value="alpha/beta-Hydrolases"/>
    <property type="match status" value="1"/>
</dbReference>
<dbReference type="EMBL" id="JBHUMM010000045">
    <property type="protein sequence ID" value="MFD2673543.1"/>
    <property type="molecule type" value="Genomic_DNA"/>
</dbReference>
<feature type="domain" description="AB hydrolase-1" evidence="1">
    <location>
        <begin position="29"/>
        <end position="231"/>
    </location>
</feature>
<keyword evidence="2" id="KW-0378">Hydrolase</keyword>
<evidence type="ECO:0000313" key="2">
    <source>
        <dbReference type="EMBL" id="MFD2673543.1"/>
    </source>
</evidence>
<gene>
    <name evidence="2" type="ORF">ACFSUC_18500</name>
</gene>
<proteinExistence type="predicted"/>
<dbReference type="InterPro" id="IPR029058">
    <property type="entry name" value="AB_hydrolase_fold"/>
</dbReference>
<evidence type="ECO:0000313" key="3">
    <source>
        <dbReference type="Proteomes" id="UP001597497"/>
    </source>
</evidence>
<dbReference type="Proteomes" id="UP001597497">
    <property type="component" value="Unassembled WGS sequence"/>
</dbReference>
<sequence>MPSNCWEEVLPFFSNDKHQIVKMENGHTLADWERMLSEAIRMTPDEPLAIVGWSMGGILALDVLARMHKEAPASISSVKRIVLVSTTLKFTSEDRQLGWPERIMHRMIHKCRASSEVVFQDFAAAMLTQAERHQTERKLAELLVHSSWSHQALLAGLQYLCEADVSQAYVKLLEEKDIQIDWIHGTQDATCPAAALRKLEQRDGEAKGKAGFLWVEQGGHALPLSHPAQLASHIHTLWKRTPMPNGREESLTD</sequence>
<protein>
    <submittedName>
        <fullName evidence="2">Alpha/beta fold hydrolase</fullName>
    </submittedName>
</protein>
<comment type="caution">
    <text evidence="2">The sequence shown here is derived from an EMBL/GenBank/DDBJ whole genome shotgun (WGS) entry which is preliminary data.</text>
</comment>
<evidence type="ECO:0000259" key="1">
    <source>
        <dbReference type="Pfam" id="PF12697"/>
    </source>
</evidence>
<dbReference type="Pfam" id="PF12697">
    <property type="entry name" value="Abhydrolase_6"/>
    <property type="match status" value="1"/>
</dbReference>
<keyword evidence="3" id="KW-1185">Reference proteome</keyword>
<dbReference type="InterPro" id="IPR000073">
    <property type="entry name" value="AB_hydrolase_1"/>
</dbReference>
<dbReference type="RefSeq" id="WP_379931132.1">
    <property type="nucleotide sequence ID" value="NZ_JBHUMM010000045.1"/>
</dbReference>
<reference evidence="3" key="1">
    <citation type="journal article" date="2019" name="Int. J. Syst. Evol. Microbiol.">
        <title>The Global Catalogue of Microorganisms (GCM) 10K type strain sequencing project: providing services to taxonomists for standard genome sequencing and annotation.</title>
        <authorList>
            <consortium name="The Broad Institute Genomics Platform"/>
            <consortium name="The Broad Institute Genome Sequencing Center for Infectious Disease"/>
            <person name="Wu L."/>
            <person name="Ma J."/>
        </authorList>
    </citation>
    <scope>NUCLEOTIDE SEQUENCE [LARGE SCALE GENOMIC DNA]</scope>
    <source>
        <strain evidence="3">KCTC 33676</strain>
    </source>
</reference>
<name>A0ABW5RES6_9BACL</name>
<dbReference type="GO" id="GO:0016787">
    <property type="term" value="F:hydrolase activity"/>
    <property type="evidence" value="ECO:0007669"/>
    <property type="project" value="UniProtKB-KW"/>
</dbReference>
<dbReference type="Gene3D" id="3.40.50.1820">
    <property type="entry name" value="alpha/beta hydrolase"/>
    <property type="match status" value="1"/>
</dbReference>
<organism evidence="2 3">
    <name type="scientific">Marinicrinis sediminis</name>
    <dbReference type="NCBI Taxonomy" id="1652465"/>
    <lineage>
        <taxon>Bacteria</taxon>
        <taxon>Bacillati</taxon>
        <taxon>Bacillota</taxon>
        <taxon>Bacilli</taxon>
        <taxon>Bacillales</taxon>
        <taxon>Paenibacillaceae</taxon>
    </lineage>
</organism>
<accession>A0ABW5RES6</accession>